<keyword evidence="2" id="KW-1185">Reference proteome</keyword>
<dbReference type="EMBL" id="BPLR01013985">
    <property type="protein sequence ID" value="GIY65394.1"/>
    <property type="molecule type" value="Genomic_DNA"/>
</dbReference>
<gene>
    <name evidence="1" type="ORF">CEXT_468851</name>
</gene>
<name>A0AAV4V5V8_CAEEX</name>
<dbReference type="Proteomes" id="UP001054945">
    <property type="component" value="Unassembled WGS sequence"/>
</dbReference>
<comment type="caution">
    <text evidence="1">The sequence shown here is derived from an EMBL/GenBank/DDBJ whole genome shotgun (WGS) entry which is preliminary data.</text>
</comment>
<dbReference type="AlphaFoldDB" id="A0AAV4V5V8"/>
<accession>A0AAV4V5V8</accession>
<sequence>MSSCLLIETTFNQKELKNKILTENRFSFSTDGINQTKLGHQLDPSFHVECTDGNNQTKLGHQLDPSFHVEWYVRDMVV</sequence>
<evidence type="ECO:0000313" key="2">
    <source>
        <dbReference type="Proteomes" id="UP001054945"/>
    </source>
</evidence>
<protein>
    <submittedName>
        <fullName evidence="1">Uncharacterized protein</fullName>
    </submittedName>
</protein>
<organism evidence="1 2">
    <name type="scientific">Caerostris extrusa</name>
    <name type="common">Bark spider</name>
    <name type="synonym">Caerostris bankana</name>
    <dbReference type="NCBI Taxonomy" id="172846"/>
    <lineage>
        <taxon>Eukaryota</taxon>
        <taxon>Metazoa</taxon>
        <taxon>Ecdysozoa</taxon>
        <taxon>Arthropoda</taxon>
        <taxon>Chelicerata</taxon>
        <taxon>Arachnida</taxon>
        <taxon>Araneae</taxon>
        <taxon>Araneomorphae</taxon>
        <taxon>Entelegynae</taxon>
        <taxon>Araneoidea</taxon>
        <taxon>Araneidae</taxon>
        <taxon>Caerostris</taxon>
    </lineage>
</organism>
<reference evidence="1 2" key="1">
    <citation type="submission" date="2021-06" db="EMBL/GenBank/DDBJ databases">
        <title>Caerostris extrusa draft genome.</title>
        <authorList>
            <person name="Kono N."/>
            <person name="Arakawa K."/>
        </authorList>
    </citation>
    <scope>NUCLEOTIDE SEQUENCE [LARGE SCALE GENOMIC DNA]</scope>
</reference>
<evidence type="ECO:0000313" key="1">
    <source>
        <dbReference type="EMBL" id="GIY65394.1"/>
    </source>
</evidence>
<proteinExistence type="predicted"/>